<reference evidence="2" key="2">
    <citation type="submission" date="2015-01" db="EMBL/GenBank/DDBJ databases">
        <title>Evolutionary Origins and Diversification of the Mycorrhizal Mutualists.</title>
        <authorList>
            <consortium name="DOE Joint Genome Institute"/>
            <consortium name="Mycorrhizal Genomics Consortium"/>
            <person name="Kohler A."/>
            <person name="Kuo A."/>
            <person name="Nagy L.G."/>
            <person name="Floudas D."/>
            <person name="Copeland A."/>
            <person name="Barry K.W."/>
            <person name="Cichocki N."/>
            <person name="Veneault-Fourrey C."/>
            <person name="LaButti K."/>
            <person name="Lindquist E.A."/>
            <person name="Lipzen A."/>
            <person name="Lundell T."/>
            <person name="Morin E."/>
            <person name="Murat C."/>
            <person name="Riley R."/>
            <person name="Ohm R."/>
            <person name="Sun H."/>
            <person name="Tunlid A."/>
            <person name="Henrissat B."/>
            <person name="Grigoriev I.V."/>
            <person name="Hibbett D.S."/>
            <person name="Martin F."/>
        </authorList>
    </citation>
    <scope>NUCLEOTIDE SEQUENCE [LARGE SCALE GENOMIC DNA]</scope>
    <source>
        <strain evidence="2">UH-Slu-Lm8-n1</strain>
    </source>
</reference>
<reference evidence="1 2" key="1">
    <citation type="submission" date="2014-04" db="EMBL/GenBank/DDBJ databases">
        <authorList>
            <consortium name="DOE Joint Genome Institute"/>
            <person name="Kuo A."/>
            <person name="Ruytinx J."/>
            <person name="Rineau F."/>
            <person name="Colpaert J."/>
            <person name="Kohler A."/>
            <person name="Nagy L.G."/>
            <person name="Floudas D."/>
            <person name="Copeland A."/>
            <person name="Barry K.W."/>
            <person name="Cichocki N."/>
            <person name="Veneault-Fourrey C."/>
            <person name="LaButti K."/>
            <person name="Lindquist E.A."/>
            <person name="Lipzen A."/>
            <person name="Lundell T."/>
            <person name="Morin E."/>
            <person name="Murat C."/>
            <person name="Sun H."/>
            <person name="Tunlid A."/>
            <person name="Henrissat B."/>
            <person name="Grigoriev I.V."/>
            <person name="Hibbett D.S."/>
            <person name="Martin F."/>
            <person name="Nordberg H.P."/>
            <person name="Cantor M.N."/>
            <person name="Hua S.X."/>
        </authorList>
    </citation>
    <scope>NUCLEOTIDE SEQUENCE [LARGE SCALE GENOMIC DNA]</scope>
    <source>
        <strain evidence="1 2">UH-Slu-Lm8-n1</strain>
    </source>
</reference>
<evidence type="ECO:0000313" key="1">
    <source>
        <dbReference type="EMBL" id="KIK38557.1"/>
    </source>
</evidence>
<keyword evidence="2" id="KW-1185">Reference proteome</keyword>
<gene>
    <name evidence="1" type="ORF">CY34DRAFT_809234</name>
</gene>
<dbReference type="AlphaFoldDB" id="A0A0D0AW04"/>
<proteinExistence type="predicted"/>
<dbReference type="OrthoDB" id="10326511at2759"/>
<evidence type="ECO:0000313" key="2">
    <source>
        <dbReference type="Proteomes" id="UP000054485"/>
    </source>
</evidence>
<dbReference type="EMBL" id="KN835386">
    <property type="protein sequence ID" value="KIK38557.1"/>
    <property type="molecule type" value="Genomic_DNA"/>
</dbReference>
<dbReference type="Proteomes" id="UP000054485">
    <property type="component" value="Unassembled WGS sequence"/>
</dbReference>
<sequence>MAGLLRFSRNVWNAFYGGHPKHRVCGHLVVQTIEDLMGTFVLEAGGGGLITSGCLSSTPPSQRHNHQP</sequence>
<protein>
    <submittedName>
        <fullName evidence="1">Uncharacterized protein</fullName>
    </submittedName>
</protein>
<name>A0A0D0AW04_9AGAM</name>
<dbReference type="HOGENOM" id="CLU_2795645_0_0_1"/>
<organism evidence="1 2">
    <name type="scientific">Suillus luteus UH-Slu-Lm8-n1</name>
    <dbReference type="NCBI Taxonomy" id="930992"/>
    <lineage>
        <taxon>Eukaryota</taxon>
        <taxon>Fungi</taxon>
        <taxon>Dikarya</taxon>
        <taxon>Basidiomycota</taxon>
        <taxon>Agaricomycotina</taxon>
        <taxon>Agaricomycetes</taxon>
        <taxon>Agaricomycetidae</taxon>
        <taxon>Boletales</taxon>
        <taxon>Suillineae</taxon>
        <taxon>Suillaceae</taxon>
        <taxon>Suillus</taxon>
    </lineage>
</organism>
<dbReference type="InParanoid" id="A0A0D0AW04"/>
<accession>A0A0D0AW04</accession>